<dbReference type="InterPro" id="IPR015797">
    <property type="entry name" value="NUDIX_hydrolase-like_dom_sf"/>
</dbReference>
<dbReference type="Gene3D" id="3.90.79.10">
    <property type="entry name" value="Nucleoside Triphosphate Pyrophosphohydrolase"/>
    <property type="match status" value="1"/>
</dbReference>
<proteinExistence type="predicted"/>
<dbReference type="InterPro" id="IPR000086">
    <property type="entry name" value="NUDIX_hydrolase_dom"/>
</dbReference>
<dbReference type="EMBL" id="MN740751">
    <property type="protein sequence ID" value="QHU10190.1"/>
    <property type="molecule type" value="Genomic_DNA"/>
</dbReference>
<evidence type="ECO:0000259" key="1">
    <source>
        <dbReference type="PROSITE" id="PS51462"/>
    </source>
</evidence>
<feature type="domain" description="Nudix hydrolase" evidence="1">
    <location>
        <begin position="1"/>
        <end position="157"/>
    </location>
</feature>
<dbReference type="AlphaFoldDB" id="A0A6C0JZR7"/>
<dbReference type="SUPFAM" id="SSF55811">
    <property type="entry name" value="Nudix"/>
    <property type="match status" value="1"/>
</dbReference>
<name>A0A6C0JZR7_9ZZZZ</name>
<sequence>MVAGSILPIAIHKNQLFFLFGKENELADTPGFSDFGGGVDNGETPFRTALREGAEELTGFLGDEKELEALIKKNGGTYNITHETYHMHLFVLDYDENLPKYYNQNHRFLWNRMNKEQLEKTKLFEKAEIRWFSLSDMKKHRSEFRNFYQEITDLLLKNSAKIQRFADKKGKSGKRTRKIRGGR</sequence>
<organism evidence="2">
    <name type="scientific">viral metagenome</name>
    <dbReference type="NCBI Taxonomy" id="1070528"/>
    <lineage>
        <taxon>unclassified sequences</taxon>
        <taxon>metagenomes</taxon>
        <taxon>organismal metagenomes</taxon>
    </lineage>
</organism>
<dbReference type="Pfam" id="PF00293">
    <property type="entry name" value="NUDIX"/>
    <property type="match status" value="1"/>
</dbReference>
<evidence type="ECO:0000313" key="2">
    <source>
        <dbReference type="EMBL" id="QHU10190.1"/>
    </source>
</evidence>
<dbReference type="PROSITE" id="PS51462">
    <property type="entry name" value="NUDIX"/>
    <property type="match status" value="1"/>
</dbReference>
<dbReference type="CDD" id="cd02883">
    <property type="entry name" value="NUDIX_Hydrolase"/>
    <property type="match status" value="1"/>
</dbReference>
<reference evidence="2" key="1">
    <citation type="journal article" date="2020" name="Nature">
        <title>Giant virus diversity and host interactions through global metagenomics.</title>
        <authorList>
            <person name="Schulz F."/>
            <person name="Roux S."/>
            <person name="Paez-Espino D."/>
            <person name="Jungbluth S."/>
            <person name="Walsh D.A."/>
            <person name="Denef V.J."/>
            <person name="McMahon K.D."/>
            <person name="Konstantinidis K.T."/>
            <person name="Eloe-Fadrosh E.A."/>
            <person name="Kyrpides N.C."/>
            <person name="Woyke T."/>
        </authorList>
    </citation>
    <scope>NUCLEOTIDE SEQUENCE</scope>
    <source>
        <strain evidence="2">GVMAG-S-1101164-67</strain>
    </source>
</reference>
<accession>A0A6C0JZR7</accession>
<protein>
    <recommendedName>
        <fullName evidence="1">Nudix hydrolase domain-containing protein</fullName>
    </recommendedName>
</protein>